<comment type="subcellular location">
    <subcellularLocation>
        <location evidence="1">Cell outer membrane</location>
        <topology evidence="1">Multi-pass membrane protein</topology>
    </subcellularLocation>
</comment>
<dbReference type="SUPFAM" id="SSF54637">
    <property type="entry name" value="Thioesterase/thiol ester dehydrase-isomerase"/>
    <property type="match status" value="1"/>
</dbReference>
<dbReference type="PROSITE" id="PS00166">
    <property type="entry name" value="ENOYL_COA_HYDRATASE"/>
    <property type="match status" value="1"/>
</dbReference>
<keyword evidence="9" id="KW-0472">Membrane</keyword>
<dbReference type="SUPFAM" id="SSF52096">
    <property type="entry name" value="ClpP/crotonase"/>
    <property type="match status" value="1"/>
</dbReference>
<dbReference type="InterPro" id="IPR018376">
    <property type="entry name" value="Enoyl-CoA_hyd/isom_CS"/>
</dbReference>
<dbReference type="GO" id="GO:0006811">
    <property type="term" value="P:monoatomic ion transport"/>
    <property type="evidence" value="ECO:0007669"/>
    <property type="project" value="UniProtKB-KW"/>
</dbReference>
<dbReference type="InterPro" id="IPR003367">
    <property type="entry name" value="Thrombospondin_3-like_rpt"/>
</dbReference>
<evidence type="ECO:0000313" key="16">
    <source>
        <dbReference type="EMBL" id="CAE7149487.1"/>
    </source>
</evidence>
<dbReference type="GO" id="GO:0046930">
    <property type="term" value="C:pore complex"/>
    <property type="evidence" value="ECO:0007669"/>
    <property type="project" value="UniProtKB-KW"/>
</dbReference>
<protein>
    <submittedName>
        <fullName evidence="16">OprF protein</fullName>
    </submittedName>
</protein>
<dbReference type="InterPro" id="IPR001753">
    <property type="entry name" value="Enoyl-CoA_hydra/iso"/>
</dbReference>
<evidence type="ECO:0000256" key="2">
    <source>
        <dbReference type="ARBA" id="ARBA00005254"/>
    </source>
</evidence>
<feature type="chain" id="PRO_5032369955" evidence="14">
    <location>
        <begin position="20"/>
        <end position="1095"/>
    </location>
</feature>
<accession>A0A812IP41</accession>
<dbReference type="Pfam" id="PF11172">
    <property type="entry name" value="DUF2959"/>
    <property type="match status" value="1"/>
</dbReference>
<dbReference type="PANTHER" id="PTHR11941">
    <property type="entry name" value="ENOYL-COA HYDRATASE-RELATED"/>
    <property type="match status" value="1"/>
</dbReference>
<dbReference type="PANTHER" id="PTHR11941:SF54">
    <property type="entry name" value="ENOYL-COA HYDRATASE, MITOCHONDRIAL"/>
    <property type="match status" value="1"/>
</dbReference>
<keyword evidence="5" id="KW-0812">Transmembrane</keyword>
<evidence type="ECO:0000256" key="10">
    <source>
        <dbReference type="ARBA" id="ARBA00023239"/>
    </source>
</evidence>
<keyword evidence="6 14" id="KW-0732">Signal</keyword>
<dbReference type="InterPro" id="IPR011250">
    <property type="entry name" value="OMP/PagP_B-barrel"/>
</dbReference>
<keyword evidence="4" id="KW-1134">Transmembrane beta strand</keyword>
<comment type="similarity">
    <text evidence="2 11">Belongs to the enoyl-CoA hydratase/isomerase family.</text>
</comment>
<evidence type="ECO:0000256" key="14">
    <source>
        <dbReference type="SAM" id="SignalP"/>
    </source>
</evidence>
<dbReference type="InterPro" id="IPR006665">
    <property type="entry name" value="OmpA-like"/>
</dbReference>
<feature type="coiled-coil region" evidence="12">
    <location>
        <begin position="402"/>
        <end position="465"/>
    </location>
</feature>
<dbReference type="SUPFAM" id="SSF103088">
    <property type="entry name" value="OmpA-like"/>
    <property type="match status" value="1"/>
</dbReference>
<dbReference type="PROSITE" id="PS51123">
    <property type="entry name" value="OMPA_2"/>
    <property type="match status" value="1"/>
</dbReference>
<dbReference type="OrthoDB" id="410701at2759"/>
<dbReference type="Gene3D" id="3.90.226.10">
    <property type="entry name" value="2-enoyl-CoA Hydratase, Chain A, domain 1"/>
    <property type="match status" value="1"/>
</dbReference>
<dbReference type="AlphaFoldDB" id="A0A812IP41"/>
<dbReference type="Pfam" id="PF00378">
    <property type="entry name" value="ECH_1"/>
    <property type="match status" value="1"/>
</dbReference>
<evidence type="ECO:0000256" key="11">
    <source>
        <dbReference type="RuleBase" id="RU003707"/>
    </source>
</evidence>
<evidence type="ECO:0000256" key="9">
    <source>
        <dbReference type="ARBA" id="ARBA00023136"/>
    </source>
</evidence>
<dbReference type="Pfam" id="PF13505">
    <property type="entry name" value="OMP_b-brl"/>
    <property type="match status" value="1"/>
</dbReference>
<dbReference type="Proteomes" id="UP000649617">
    <property type="component" value="Unassembled WGS sequence"/>
</dbReference>
<evidence type="ECO:0000256" key="13">
    <source>
        <dbReference type="SAM" id="MobiDB-lite"/>
    </source>
</evidence>
<evidence type="ECO:0000256" key="12">
    <source>
        <dbReference type="SAM" id="Coils"/>
    </source>
</evidence>
<dbReference type="Pfam" id="PF13452">
    <property type="entry name" value="FAS1_DH_region"/>
    <property type="match status" value="1"/>
</dbReference>
<dbReference type="InterPro" id="IPR029045">
    <property type="entry name" value="ClpP/crotonase-like_dom_sf"/>
</dbReference>
<dbReference type="CDD" id="cd07185">
    <property type="entry name" value="OmpA_C-like"/>
    <property type="match status" value="1"/>
</dbReference>
<evidence type="ECO:0000256" key="3">
    <source>
        <dbReference type="ARBA" id="ARBA00022448"/>
    </source>
</evidence>
<dbReference type="SUPFAM" id="SSF103647">
    <property type="entry name" value="TSP type-3 repeat"/>
    <property type="match status" value="1"/>
</dbReference>
<organism evidence="16 17">
    <name type="scientific">Symbiodinium pilosum</name>
    <name type="common">Dinoflagellate</name>
    <dbReference type="NCBI Taxonomy" id="2952"/>
    <lineage>
        <taxon>Eukaryota</taxon>
        <taxon>Sar</taxon>
        <taxon>Alveolata</taxon>
        <taxon>Dinophyceae</taxon>
        <taxon>Suessiales</taxon>
        <taxon>Symbiodiniaceae</taxon>
        <taxon>Symbiodinium</taxon>
    </lineage>
</organism>
<dbReference type="InterPro" id="IPR039569">
    <property type="entry name" value="FAS1-like_DH_region"/>
</dbReference>
<dbReference type="InterPro" id="IPR036737">
    <property type="entry name" value="OmpA-like_sf"/>
</dbReference>
<evidence type="ECO:0000256" key="1">
    <source>
        <dbReference type="ARBA" id="ARBA00004571"/>
    </source>
</evidence>
<dbReference type="GO" id="GO:0016829">
    <property type="term" value="F:lyase activity"/>
    <property type="evidence" value="ECO:0007669"/>
    <property type="project" value="UniProtKB-KW"/>
</dbReference>
<dbReference type="CDD" id="cd06558">
    <property type="entry name" value="crotonase-like"/>
    <property type="match status" value="1"/>
</dbReference>
<keyword evidence="7" id="KW-0406">Ion transport</keyword>
<feature type="domain" description="OmpA-like" evidence="15">
    <location>
        <begin position="281"/>
        <end position="410"/>
    </location>
</feature>
<gene>
    <name evidence="16" type="primary">oprF</name>
    <name evidence="16" type="ORF">SPIL2461_LOCUS135</name>
</gene>
<sequence length="1095" mass="117430">MKSFLMLAITLLWTANVLADGHNNPHKGQFYLSPGAIAYTGPDSSNIGYEDTEVGGALILGYGLSDNWSVEVMAGRVEDAGFDNRYGSGEDEVNLRWLDFVYNLPAKNAWQPFMLVGGGRTEYDMDGVRPDARDNQLNVGVGVYRQLSDHISLRADVRGVSSSKVGGLEPFAFLGLTGFIGSPAAPAAPADSDGDGVPNDMDNCPTTPAGRVVDAQGCELDADNDGVVDGADQCPDTPAGVSVDQNGCPLDADGDGVPDFRDDCPDSEAGAKVNDRGCYIELEEEVTIDMSIEFETNKAQLRPDHTSELARAVRFLRQYPNTKAVIEGHTDTDGAASYNQNLSEQRAKAVYEYLVNEAGVDASRLTWAGFGETRPIASNDTAAGACESAYYGVQEQFGNLKNDILVDRVEDAMEAQEDAKEEFKSALEQFEAVVGVPESQLKTVYNRLNDAFEDAEDKASTVSERIDSVEDVADDLFEEWAEELEQISNASLRRQSAEKLRTSKRRSSDLIKAMRRAESRMAPVLTSFRDHVLFLKHNLNAQAVASLQGELGGIESDVGRLIRDMEASIAEAQSFINTMVQVDNVDLAITEGSAAINGLRLGNPAGFSGADMMQVDQIKVVLDTSQISDTLVVMKEVVIDGANITAIAKGQQTNFQQLMANLESATGGDSQASTDAGPGTKFIIDKFSFTNTQAALDSDVVGQLALTIPDIRLQNIGRKSNGVTGAELAQQILKPLTASISNEAVKQGLDIDGVKQNIEQRVRDKIGSGLADKLERTPKPTIAAIDGICMGGGLEVALGCDLRVATPQSRFATPEGKLGIIPGGGATARLPRIVGRGWGMEMLLMGEPIGAERALAIGLVTRLVESDELLAETRRMADHLAGFAPFVPRTMKAMVHFGMEASLAGALMFEKYAQGALVQTEDKVEGINALMAVDKFPVEASHIMMFARSVGDDNQIYYDADYAAGTEPGTIIAPPTFAQSSAQFDPDYFLRPKIGEPWFGSGGSPTGIKKESSGGGGGGGGGGLHAEQHFEYHRHLKPGDVLTATNLPGKTWEKEGKRSGKLVFSESITEYRDQNGELVITARGVGVRTERPVDK</sequence>
<dbReference type="Gene3D" id="3.10.129.10">
    <property type="entry name" value="Hotdog Thioesterase"/>
    <property type="match status" value="1"/>
</dbReference>
<evidence type="ECO:0000256" key="5">
    <source>
        <dbReference type="ARBA" id="ARBA00022692"/>
    </source>
</evidence>
<dbReference type="Pfam" id="PF00691">
    <property type="entry name" value="OmpA"/>
    <property type="match status" value="1"/>
</dbReference>
<keyword evidence="10" id="KW-0456">Lyase</keyword>
<dbReference type="InterPro" id="IPR029069">
    <property type="entry name" value="HotDog_dom_sf"/>
</dbReference>
<keyword evidence="17" id="KW-1185">Reference proteome</keyword>
<dbReference type="Pfam" id="PF02412">
    <property type="entry name" value="TSP_3"/>
    <property type="match status" value="2"/>
</dbReference>
<dbReference type="InterPro" id="IPR014748">
    <property type="entry name" value="Enoyl-CoA_hydra_C"/>
</dbReference>
<feature type="region of interest" description="Disordered" evidence="13">
    <location>
        <begin position="1000"/>
        <end position="1023"/>
    </location>
</feature>
<name>A0A812IP41_SYMPI</name>
<dbReference type="EMBL" id="CAJNIZ010000001">
    <property type="protein sequence ID" value="CAE7149487.1"/>
    <property type="molecule type" value="Genomic_DNA"/>
</dbReference>
<evidence type="ECO:0000256" key="7">
    <source>
        <dbReference type="ARBA" id="ARBA00023065"/>
    </source>
</evidence>
<dbReference type="GO" id="GO:0007155">
    <property type="term" value="P:cell adhesion"/>
    <property type="evidence" value="ECO:0007669"/>
    <property type="project" value="InterPro"/>
</dbReference>
<dbReference type="InterPro" id="IPR006664">
    <property type="entry name" value="OMP_bac"/>
</dbReference>
<evidence type="ECO:0000256" key="8">
    <source>
        <dbReference type="ARBA" id="ARBA00023114"/>
    </source>
</evidence>
<keyword evidence="8" id="KW-0626">Porin</keyword>
<dbReference type="InterPro" id="IPR027385">
    <property type="entry name" value="Beta-barrel_OMP"/>
</dbReference>
<dbReference type="Gene3D" id="1.20.5.300">
    <property type="match status" value="1"/>
</dbReference>
<dbReference type="GO" id="GO:0005509">
    <property type="term" value="F:calcium ion binding"/>
    <property type="evidence" value="ECO:0007669"/>
    <property type="project" value="InterPro"/>
</dbReference>
<evidence type="ECO:0000256" key="4">
    <source>
        <dbReference type="ARBA" id="ARBA00022452"/>
    </source>
</evidence>
<keyword evidence="3" id="KW-0813">Transport</keyword>
<feature type="signal peptide" evidence="14">
    <location>
        <begin position="1"/>
        <end position="19"/>
    </location>
</feature>
<dbReference type="Gene3D" id="1.10.12.10">
    <property type="entry name" value="Lyase 2-enoyl-coa Hydratase, Chain A, domain 2"/>
    <property type="match status" value="1"/>
</dbReference>
<dbReference type="GO" id="GO:0015288">
    <property type="term" value="F:porin activity"/>
    <property type="evidence" value="ECO:0007669"/>
    <property type="project" value="UniProtKB-KW"/>
</dbReference>
<dbReference type="InterPro" id="IPR028974">
    <property type="entry name" value="TSP_type-3_rpt"/>
</dbReference>
<dbReference type="Gene3D" id="2.40.160.20">
    <property type="match status" value="1"/>
</dbReference>
<keyword evidence="12" id="KW-0175">Coiled coil</keyword>
<dbReference type="GO" id="GO:0006635">
    <property type="term" value="P:fatty acid beta-oxidation"/>
    <property type="evidence" value="ECO:0007669"/>
    <property type="project" value="TreeGrafter"/>
</dbReference>
<evidence type="ECO:0000259" key="15">
    <source>
        <dbReference type="PROSITE" id="PS51123"/>
    </source>
</evidence>
<feature type="compositionally biased region" description="Gly residues" evidence="13">
    <location>
        <begin position="1013"/>
        <end position="1023"/>
    </location>
</feature>
<reference evidence="16" key="1">
    <citation type="submission" date="2021-02" db="EMBL/GenBank/DDBJ databases">
        <authorList>
            <person name="Dougan E. K."/>
            <person name="Rhodes N."/>
            <person name="Thang M."/>
            <person name="Chan C."/>
        </authorList>
    </citation>
    <scope>NUCLEOTIDE SEQUENCE</scope>
</reference>
<dbReference type="CDD" id="cd03441">
    <property type="entry name" value="R_hydratase_like"/>
    <property type="match status" value="1"/>
</dbReference>
<dbReference type="Gene3D" id="4.10.1080.10">
    <property type="entry name" value="TSP type-3 repeat"/>
    <property type="match status" value="1"/>
</dbReference>
<comment type="caution">
    <text evidence="16">The sequence shown here is derived from an EMBL/GenBank/DDBJ whole genome shotgun (WGS) entry which is preliminary data.</text>
</comment>
<dbReference type="Gene3D" id="3.30.1330.60">
    <property type="entry name" value="OmpA-like domain"/>
    <property type="match status" value="1"/>
</dbReference>
<dbReference type="PRINTS" id="PR01021">
    <property type="entry name" value="OMPADOMAIN"/>
</dbReference>
<dbReference type="SUPFAM" id="SSF56925">
    <property type="entry name" value="OMPA-like"/>
    <property type="match status" value="1"/>
</dbReference>
<dbReference type="InterPro" id="IPR021342">
    <property type="entry name" value="DUF2959"/>
</dbReference>
<evidence type="ECO:0000313" key="17">
    <source>
        <dbReference type="Proteomes" id="UP000649617"/>
    </source>
</evidence>
<proteinExistence type="inferred from homology"/>
<evidence type="ECO:0000256" key="6">
    <source>
        <dbReference type="ARBA" id="ARBA00022729"/>
    </source>
</evidence>